<gene>
    <name evidence="2" type="primary">g1284</name>
    <name evidence="2" type="ORF">VP750_LOCUS1108</name>
</gene>
<protein>
    <submittedName>
        <fullName evidence="2">G1284 protein</fullName>
    </submittedName>
</protein>
<feature type="region of interest" description="Disordered" evidence="1">
    <location>
        <begin position="73"/>
        <end position="123"/>
    </location>
</feature>
<reference evidence="2 3" key="1">
    <citation type="submission" date="2024-06" db="EMBL/GenBank/DDBJ databases">
        <authorList>
            <person name="Kraege A."/>
            <person name="Thomma B."/>
        </authorList>
    </citation>
    <scope>NUCLEOTIDE SEQUENCE [LARGE SCALE GENOMIC DNA]</scope>
</reference>
<sequence length="123" mass="13559">MTLAGRVLRLNRVPGLQGVNTLHTSSRVQMGFGSHGSDNDPDVLDKEKEKNLSGKTKHIHPGLEEGWNEKLASDSEAAVKAERHVDGEATIEDLQHRTVKHIREEHHSEEEVVQDPSKAGASQ</sequence>
<evidence type="ECO:0000313" key="2">
    <source>
        <dbReference type="EMBL" id="CAL5219449.1"/>
    </source>
</evidence>
<dbReference type="Proteomes" id="UP001497392">
    <property type="component" value="Unassembled WGS sequence"/>
</dbReference>
<proteinExistence type="predicted"/>
<dbReference type="EMBL" id="CAXHTA020000002">
    <property type="protein sequence ID" value="CAL5219449.1"/>
    <property type="molecule type" value="Genomic_DNA"/>
</dbReference>
<organism evidence="2 3">
    <name type="scientific">Coccomyxa viridis</name>
    <dbReference type="NCBI Taxonomy" id="1274662"/>
    <lineage>
        <taxon>Eukaryota</taxon>
        <taxon>Viridiplantae</taxon>
        <taxon>Chlorophyta</taxon>
        <taxon>core chlorophytes</taxon>
        <taxon>Trebouxiophyceae</taxon>
        <taxon>Trebouxiophyceae incertae sedis</taxon>
        <taxon>Coccomyxaceae</taxon>
        <taxon>Coccomyxa</taxon>
    </lineage>
</organism>
<evidence type="ECO:0000313" key="3">
    <source>
        <dbReference type="Proteomes" id="UP001497392"/>
    </source>
</evidence>
<accession>A0ABP1FJS6</accession>
<feature type="compositionally biased region" description="Basic and acidic residues" evidence="1">
    <location>
        <begin position="73"/>
        <end position="110"/>
    </location>
</feature>
<comment type="caution">
    <text evidence="2">The sequence shown here is derived from an EMBL/GenBank/DDBJ whole genome shotgun (WGS) entry which is preliminary data.</text>
</comment>
<keyword evidence="3" id="KW-1185">Reference proteome</keyword>
<name>A0ABP1FJS6_9CHLO</name>
<evidence type="ECO:0000256" key="1">
    <source>
        <dbReference type="SAM" id="MobiDB-lite"/>
    </source>
</evidence>